<dbReference type="GO" id="GO:0003676">
    <property type="term" value="F:nucleic acid binding"/>
    <property type="evidence" value="ECO:0007669"/>
    <property type="project" value="InterPro"/>
</dbReference>
<proteinExistence type="predicted"/>
<dbReference type="GO" id="GO:0004519">
    <property type="term" value="F:endonuclease activity"/>
    <property type="evidence" value="ECO:0007669"/>
    <property type="project" value="InterPro"/>
</dbReference>
<dbReference type="AlphaFoldDB" id="A0A2M7E6N1"/>
<dbReference type="SMART" id="SM00507">
    <property type="entry name" value="HNHc"/>
    <property type="match status" value="1"/>
</dbReference>
<evidence type="ECO:0000313" key="3">
    <source>
        <dbReference type="Proteomes" id="UP000228886"/>
    </source>
</evidence>
<organism evidence="2 3">
    <name type="scientific">bacterium (Candidatus Ratteibacteria) CG01_land_8_20_14_3_00_40_19</name>
    <dbReference type="NCBI Taxonomy" id="2014290"/>
    <lineage>
        <taxon>Bacteria</taxon>
        <taxon>Candidatus Ratteibacteria</taxon>
    </lineage>
</organism>
<dbReference type="PANTHER" id="PTHR33877:SF2">
    <property type="entry name" value="OS07G0170200 PROTEIN"/>
    <property type="match status" value="1"/>
</dbReference>
<reference evidence="3" key="1">
    <citation type="submission" date="2017-09" db="EMBL/GenBank/DDBJ databases">
        <title>Depth-based differentiation of microbial function through sediment-hosted aquifers and enrichment of novel symbionts in the deep terrestrial subsurface.</title>
        <authorList>
            <person name="Probst A.J."/>
            <person name="Ladd B."/>
            <person name="Jarett J.K."/>
            <person name="Geller-Mcgrath D.E."/>
            <person name="Sieber C.M.K."/>
            <person name="Emerson J.B."/>
            <person name="Anantharaman K."/>
            <person name="Thomas B.C."/>
            <person name="Malmstrom R."/>
            <person name="Stieglmeier M."/>
            <person name="Klingl A."/>
            <person name="Woyke T."/>
            <person name="Ryan C.M."/>
            <person name="Banfield J.F."/>
        </authorList>
    </citation>
    <scope>NUCLEOTIDE SEQUENCE [LARGE SCALE GENOMIC DNA]</scope>
</reference>
<feature type="domain" description="HNH nuclease" evidence="1">
    <location>
        <begin position="146"/>
        <end position="200"/>
    </location>
</feature>
<protein>
    <recommendedName>
        <fullName evidence="1">HNH nuclease domain-containing protein</fullName>
    </recommendedName>
</protein>
<dbReference type="InterPro" id="IPR052892">
    <property type="entry name" value="NA-targeting_endonuclease"/>
</dbReference>
<evidence type="ECO:0000313" key="2">
    <source>
        <dbReference type="EMBL" id="PIV63390.1"/>
    </source>
</evidence>
<gene>
    <name evidence="2" type="ORF">COS11_07680</name>
</gene>
<evidence type="ECO:0000259" key="1">
    <source>
        <dbReference type="SMART" id="SM00507"/>
    </source>
</evidence>
<comment type="caution">
    <text evidence="2">The sequence shown here is derived from an EMBL/GenBank/DDBJ whole genome shotgun (WGS) entry which is preliminary data.</text>
</comment>
<dbReference type="Proteomes" id="UP000228886">
    <property type="component" value="Unassembled WGS sequence"/>
</dbReference>
<dbReference type="EMBL" id="PETL01000368">
    <property type="protein sequence ID" value="PIV63390.1"/>
    <property type="molecule type" value="Genomic_DNA"/>
</dbReference>
<dbReference type="InterPro" id="IPR002711">
    <property type="entry name" value="HNH"/>
</dbReference>
<name>A0A2M7E6N1_9BACT</name>
<dbReference type="Gene3D" id="1.10.30.50">
    <property type="match status" value="1"/>
</dbReference>
<dbReference type="GO" id="GO:0008270">
    <property type="term" value="F:zinc ion binding"/>
    <property type="evidence" value="ECO:0007669"/>
    <property type="project" value="InterPro"/>
</dbReference>
<dbReference type="PANTHER" id="PTHR33877">
    <property type="entry name" value="SLL1193 PROTEIN"/>
    <property type="match status" value="1"/>
</dbReference>
<dbReference type="CDD" id="cd00085">
    <property type="entry name" value="HNHc"/>
    <property type="match status" value="1"/>
</dbReference>
<dbReference type="Pfam" id="PF01844">
    <property type="entry name" value="HNH"/>
    <property type="match status" value="1"/>
</dbReference>
<dbReference type="InterPro" id="IPR003615">
    <property type="entry name" value="HNH_nuc"/>
</dbReference>
<sequence>MGYCKECFEHIRSDCVLTNGVCVFCHYKTNEWDSNGQIVKKKDVLQDWGKSFLTWRNYYQNYFREIKKAIENLPKGSFIKKKIKGHWYYYLIYRNKNKVVFKYYGKMIPESLKAKIELRKDLVRKLSKIKSLLYSLRITARSSKKFSRFDILKKDNFTCQYCGRTPKDGVKLHVDHIIPLDKGGYHSKENLITTCQECNLEKHDKYS</sequence>
<accession>A0A2M7E6N1</accession>